<dbReference type="PANTHER" id="PTHR43189:SF2">
    <property type="entry name" value="GLUCOSE 1-DEHYDROGENASE"/>
    <property type="match status" value="1"/>
</dbReference>
<evidence type="ECO:0000259" key="5">
    <source>
        <dbReference type="Pfam" id="PF16912"/>
    </source>
</evidence>
<dbReference type="Gene3D" id="3.40.50.720">
    <property type="entry name" value="NAD(P)-binding Rossmann-like Domain"/>
    <property type="match status" value="1"/>
</dbReference>
<dbReference type="EMBL" id="BARU01011839">
    <property type="protein sequence ID" value="GAH33827.1"/>
    <property type="molecule type" value="Genomic_DNA"/>
</dbReference>
<organism evidence="6">
    <name type="scientific">marine sediment metagenome</name>
    <dbReference type="NCBI Taxonomy" id="412755"/>
    <lineage>
        <taxon>unclassified sequences</taxon>
        <taxon>metagenomes</taxon>
        <taxon>ecological metagenomes</taxon>
    </lineage>
</organism>
<name>X1EML9_9ZZZZ</name>
<protein>
    <recommendedName>
        <fullName evidence="5">Glucose dehydrogenase C-terminal domain-containing protein</fullName>
    </recommendedName>
</protein>
<keyword evidence="3" id="KW-0862">Zinc</keyword>
<feature type="domain" description="Glucose dehydrogenase C-terminal" evidence="5">
    <location>
        <begin position="25"/>
        <end position="235"/>
    </location>
</feature>
<dbReference type="GO" id="GO:0016491">
    <property type="term" value="F:oxidoreductase activity"/>
    <property type="evidence" value="ECO:0007669"/>
    <property type="project" value="UniProtKB-KW"/>
</dbReference>
<reference evidence="6" key="1">
    <citation type="journal article" date="2014" name="Front. Microbiol.">
        <title>High frequency of phylogenetically diverse reductive dehalogenase-homologous genes in deep subseafloor sedimentary metagenomes.</title>
        <authorList>
            <person name="Kawai M."/>
            <person name="Futagami T."/>
            <person name="Toyoda A."/>
            <person name="Takaki Y."/>
            <person name="Nishi S."/>
            <person name="Hori S."/>
            <person name="Arai W."/>
            <person name="Tsubouchi T."/>
            <person name="Morono Y."/>
            <person name="Uchiyama I."/>
            <person name="Ito T."/>
            <person name="Fujiyama A."/>
            <person name="Inagaki F."/>
            <person name="Takami H."/>
        </authorList>
    </citation>
    <scope>NUCLEOTIDE SEQUENCE</scope>
    <source>
        <strain evidence="6">Expedition CK06-06</strain>
    </source>
</reference>
<gene>
    <name evidence="6" type="ORF">S03H2_22089</name>
</gene>
<dbReference type="InterPro" id="IPR036291">
    <property type="entry name" value="NAD(P)-bd_dom_sf"/>
</dbReference>
<dbReference type="AlphaFoldDB" id="X1EML9"/>
<evidence type="ECO:0000256" key="2">
    <source>
        <dbReference type="ARBA" id="ARBA00022723"/>
    </source>
</evidence>
<evidence type="ECO:0000313" key="6">
    <source>
        <dbReference type="EMBL" id="GAH33827.1"/>
    </source>
</evidence>
<dbReference type="GO" id="GO:0046872">
    <property type="term" value="F:metal ion binding"/>
    <property type="evidence" value="ECO:0007669"/>
    <property type="project" value="UniProtKB-KW"/>
</dbReference>
<keyword evidence="2" id="KW-0479">Metal-binding</keyword>
<evidence type="ECO:0000256" key="1">
    <source>
        <dbReference type="ARBA" id="ARBA00001947"/>
    </source>
</evidence>
<dbReference type="Pfam" id="PF16912">
    <property type="entry name" value="Glu_dehyd_C"/>
    <property type="match status" value="1"/>
</dbReference>
<dbReference type="PANTHER" id="PTHR43189">
    <property type="entry name" value="ZINC-TYPE ALCOHOL DEHYDROGENASE-LIKE PROTEIN C1198.01-RELATED"/>
    <property type="match status" value="1"/>
</dbReference>
<evidence type="ECO:0000256" key="4">
    <source>
        <dbReference type="ARBA" id="ARBA00023002"/>
    </source>
</evidence>
<accession>X1EML9</accession>
<proteinExistence type="predicted"/>
<comment type="caution">
    <text evidence="6">The sequence shown here is derived from an EMBL/GenBank/DDBJ whole genome shotgun (WGS) entry which is preliminary data.</text>
</comment>
<feature type="non-terminal residue" evidence="6">
    <location>
        <position position="1"/>
    </location>
</feature>
<comment type="cofactor">
    <cofactor evidence="1">
        <name>Zn(2+)</name>
        <dbReference type="ChEBI" id="CHEBI:29105"/>
    </cofactor>
</comment>
<evidence type="ECO:0000256" key="3">
    <source>
        <dbReference type="ARBA" id="ARBA00022833"/>
    </source>
</evidence>
<dbReference type="InterPro" id="IPR031640">
    <property type="entry name" value="Glu_dehyd_C"/>
</dbReference>
<keyword evidence="4" id="KW-0560">Oxidoreductase</keyword>
<sequence>HGFLREYLVEEPDFLVPVPKELRNIAVLAEPMSIATKGIEQAIEFHSRSANPINIAVVLGAGPLGLLTTALLKLHDYSTYTLDIVPRSSLKAQLIEAIGATYLDGRESAVTELPQKLGNLDLIVEATGNSTVAFQAMSALGVNGILCLMGVSTGEKPLEICADCLNMQMVLGNKMVFGTVSSNRGHFERSVQALANMEQKWPGWLSRLITRRLTLDKFRDALDPAPDNIKTVIELT</sequence>
<dbReference type="SUPFAM" id="SSF51735">
    <property type="entry name" value="NAD(P)-binding Rossmann-fold domains"/>
    <property type="match status" value="1"/>
</dbReference>